<feature type="compositionally biased region" description="Basic and acidic residues" evidence="2">
    <location>
        <begin position="7"/>
        <end position="18"/>
    </location>
</feature>
<feature type="domain" description="Cell envelope-related transcriptional attenuator" evidence="4">
    <location>
        <begin position="145"/>
        <end position="313"/>
    </location>
</feature>
<keyword evidence="3" id="KW-0812">Transmembrane</keyword>
<dbReference type="Gene3D" id="3.40.630.190">
    <property type="entry name" value="LCP protein"/>
    <property type="match status" value="1"/>
</dbReference>
<dbReference type="Pfam" id="PF13399">
    <property type="entry name" value="LytR_C"/>
    <property type="match status" value="1"/>
</dbReference>
<reference evidence="6" key="1">
    <citation type="submission" date="2023-05" db="EMBL/GenBank/DDBJ databases">
        <title>Streptantibioticus silvisoli sp. nov., acidotolerant actinomycetes 1 from pine litter.</title>
        <authorList>
            <person name="Swiecimska M."/>
            <person name="Golinska P."/>
            <person name="Sangal V."/>
            <person name="Wachnowicz B."/>
            <person name="Goodfellow M."/>
        </authorList>
    </citation>
    <scope>NUCLEOTIDE SEQUENCE</scope>
    <source>
        <strain evidence="6">SL13</strain>
    </source>
</reference>
<dbReference type="PANTHER" id="PTHR33392:SF6">
    <property type="entry name" value="POLYISOPRENYL-TEICHOIC ACID--PEPTIDOGLYCAN TEICHOIC ACID TRANSFERASE TAGU"/>
    <property type="match status" value="1"/>
</dbReference>
<dbReference type="Pfam" id="PF03816">
    <property type="entry name" value="LytR_cpsA_psr"/>
    <property type="match status" value="1"/>
</dbReference>
<feature type="domain" description="LytR/CpsA/Psr regulator C-terminal" evidence="5">
    <location>
        <begin position="427"/>
        <end position="509"/>
    </location>
</feature>
<feature type="transmembrane region" description="Helical" evidence="3">
    <location>
        <begin position="71"/>
        <end position="93"/>
    </location>
</feature>
<dbReference type="InterPro" id="IPR027381">
    <property type="entry name" value="LytR/CpsA/Psr_C"/>
</dbReference>
<comment type="similarity">
    <text evidence="1">Belongs to the LytR/CpsA/Psr (LCP) family.</text>
</comment>
<evidence type="ECO:0000259" key="4">
    <source>
        <dbReference type="Pfam" id="PF03816"/>
    </source>
</evidence>
<accession>A0AA90H6Q9</accession>
<evidence type="ECO:0000256" key="3">
    <source>
        <dbReference type="SAM" id="Phobius"/>
    </source>
</evidence>
<dbReference type="NCBIfam" id="TIGR00350">
    <property type="entry name" value="lytR_cpsA_psr"/>
    <property type="match status" value="1"/>
</dbReference>
<keyword evidence="3" id="KW-1133">Transmembrane helix</keyword>
<dbReference type="InterPro" id="IPR004474">
    <property type="entry name" value="LytR_CpsA_psr"/>
</dbReference>
<proteinExistence type="inferred from homology"/>
<feature type="region of interest" description="Disordered" evidence="2">
    <location>
        <begin position="38"/>
        <end position="65"/>
    </location>
</feature>
<dbReference type="RefSeq" id="WP_271313277.1">
    <property type="nucleotide sequence ID" value="NZ_JABXJJ020000030.1"/>
</dbReference>
<evidence type="ECO:0000256" key="2">
    <source>
        <dbReference type="SAM" id="MobiDB-lite"/>
    </source>
</evidence>
<evidence type="ECO:0000313" key="6">
    <source>
        <dbReference type="EMBL" id="MDI5972241.1"/>
    </source>
</evidence>
<feature type="region of interest" description="Disordered" evidence="2">
    <location>
        <begin position="397"/>
        <end position="423"/>
    </location>
</feature>
<feature type="compositionally biased region" description="Low complexity" evidence="2">
    <location>
        <begin position="405"/>
        <end position="421"/>
    </location>
</feature>
<evidence type="ECO:0000259" key="5">
    <source>
        <dbReference type="Pfam" id="PF13399"/>
    </source>
</evidence>
<dbReference type="Gene3D" id="3.30.70.2390">
    <property type="match status" value="1"/>
</dbReference>
<dbReference type="AlphaFoldDB" id="A0AA90H6Q9"/>
<feature type="region of interest" description="Disordered" evidence="2">
    <location>
        <begin position="1"/>
        <end position="25"/>
    </location>
</feature>
<feature type="compositionally biased region" description="Polar residues" evidence="2">
    <location>
        <begin position="514"/>
        <end position="524"/>
    </location>
</feature>
<name>A0AA90H6Q9_9ACTN</name>
<evidence type="ECO:0000256" key="1">
    <source>
        <dbReference type="ARBA" id="ARBA00006068"/>
    </source>
</evidence>
<protein>
    <submittedName>
        <fullName evidence="6">LCP family protein</fullName>
    </submittedName>
</protein>
<dbReference type="EMBL" id="JABXJJ020000030">
    <property type="protein sequence ID" value="MDI5972241.1"/>
    <property type="molecule type" value="Genomic_DNA"/>
</dbReference>
<dbReference type="InterPro" id="IPR050922">
    <property type="entry name" value="LytR/CpsA/Psr_CW_biosynth"/>
</dbReference>
<keyword evidence="3" id="KW-0472">Membrane</keyword>
<feature type="region of interest" description="Disordered" evidence="2">
    <location>
        <begin position="514"/>
        <end position="544"/>
    </location>
</feature>
<organism evidence="6">
    <name type="scientific">Streptantibioticus silvisoli</name>
    <dbReference type="NCBI Taxonomy" id="2705255"/>
    <lineage>
        <taxon>Bacteria</taxon>
        <taxon>Bacillati</taxon>
        <taxon>Actinomycetota</taxon>
        <taxon>Actinomycetes</taxon>
        <taxon>Kitasatosporales</taxon>
        <taxon>Streptomycetaceae</taxon>
        <taxon>Streptantibioticus</taxon>
    </lineage>
</organism>
<gene>
    <name evidence="6" type="ORF">POF50_023380</name>
</gene>
<sequence length="544" mass="56027">MTAGNSEGRRPPVRDAGTRQRSAARLVGRQAVRRVVAELTTADTGDRTAGDPARGRAGSRRRPREGARRRGFVLALAASLAVLLVAAVGAVWFRLDGDITAFSAGGESKNRPPANQAGENVLLLGSDSRAGSNRDFAGGTGDIGRSDTAILLHVFADHRHALGVSVPRDSLVTIPPCLLPNGSWSPTQYDTPFNAAFSMGDTVKGNPACTQNTVEQLTGLRVDHTIVVDFAGFAAMTDAVHGVQVCVPSAIHQGDIDPNLGFPGPLIFPKGLQTVSGAKALDYVRLRHGIGDGSDIGRTQRQQAFIGGMIKKVRGDGFDVSTLLPLADAAAKSLTVDPGLDSAGKLLSFAQSLKGISLSDIQFVTAPWRYAGEKIDLVHPDVDALWAALKADRTLSGENASGRGASPSSAASPVPSSAAPVDGGGMPVAVYNGTTVPGLAARAAALLQSDAFTVTGTGTALSQAHTTTLVEYGRAHRSTAENVVRLFPGARLVPTPAVAGVDLVLGTDFTSPVPTATALPSTDAANARTADEDPCADLSYGAGG</sequence>
<comment type="caution">
    <text evidence="6">The sequence shown here is derived from an EMBL/GenBank/DDBJ whole genome shotgun (WGS) entry which is preliminary data.</text>
</comment>
<dbReference type="PANTHER" id="PTHR33392">
    <property type="entry name" value="POLYISOPRENYL-TEICHOIC ACID--PEPTIDOGLYCAN TEICHOIC ACID TRANSFERASE TAGU"/>
    <property type="match status" value="1"/>
</dbReference>